<keyword evidence="5" id="KW-0479">Metal-binding</keyword>
<dbReference type="SUPFAM" id="SSF51556">
    <property type="entry name" value="Metallo-dependent hydrolases"/>
    <property type="match status" value="1"/>
</dbReference>
<evidence type="ECO:0000256" key="8">
    <source>
        <dbReference type="ARBA" id="ARBA00047647"/>
    </source>
</evidence>
<dbReference type="InterPro" id="IPR006680">
    <property type="entry name" value="Amidohydro-rel"/>
</dbReference>
<evidence type="ECO:0000256" key="2">
    <source>
        <dbReference type="ARBA" id="ARBA00010716"/>
    </source>
</evidence>
<gene>
    <name evidence="10" type="ORF">OXX778_LOCUS12071</name>
</gene>
<comment type="caution">
    <text evidence="10">The sequence shown here is derived from an EMBL/GenBank/DDBJ whole genome shotgun (WGS) entry which is preliminary data.</text>
</comment>
<keyword evidence="7" id="KW-0119">Carbohydrate metabolism</keyword>
<sequence>MNLIDHIFKTDGIESSLNDKNQSLKFLKNHLNNDFSNLLIQFTNCRLFHNNRIIKDDLWIRNGIIQNPRQIFFEEKTQADLQIDLNNLLISPGFIDVQLNGAFGRDFTIDSNIEECLSLISKGLLQYGVTSYCPTIISSDKSNYSELLPKIKNYLYSLKNSTNLSSTIVGLHLEGPFINKEKLGAHDINTLRTLENGIQALEDIYGMSLDELKEIISIITLAPELDPESKVVKKLTEKGIVVSLGHSSANLKEGEQAVINGASFITHLFNAMLPFHHRDPHLIGLLSNFNLESHIYYGVISDGIHTHPSAINIAYKSHPNGLVLVTDAMSAMGLEGGVHHIGNQKVQIVRDPESNKRCAYLEGTKTLCGSVATMDDCVRNLIVATECSLVEALKCATEHPAKLLGIYPMKAGSLNYDSKADFIIIDDCVNVKATFINGDLAWFSEDSISNFKFLAQNR</sequence>
<dbReference type="InterPro" id="IPR032466">
    <property type="entry name" value="Metal_Hydrolase"/>
</dbReference>
<comment type="catalytic activity">
    <reaction evidence="8">
        <text>N-acetyl-D-glucosamine 6-phosphate + H2O = D-glucosamine 6-phosphate + acetate</text>
        <dbReference type="Rhea" id="RHEA:22936"/>
        <dbReference type="ChEBI" id="CHEBI:15377"/>
        <dbReference type="ChEBI" id="CHEBI:30089"/>
        <dbReference type="ChEBI" id="CHEBI:57513"/>
        <dbReference type="ChEBI" id="CHEBI:58725"/>
        <dbReference type="EC" id="3.5.1.25"/>
    </reaction>
</comment>
<dbReference type="SUPFAM" id="SSF51338">
    <property type="entry name" value="Composite domain of metallo-dependent hydrolases"/>
    <property type="match status" value="1"/>
</dbReference>
<dbReference type="AlphaFoldDB" id="A0A814AN79"/>
<dbReference type="Gene3D" id="2.30.40.10">
    <property type="entry name" value="Urease, subunit C, domain 1"/>
    <property type="match status" value="1"/>
</dbReference>
<proteinExistence type="inferred from homology"/>
<evidence type="ECO:0000256" key="3">
    <source>
        <dbReference type="ARBA" id="ARBA00011899"/>
    </source>
</evidence>
<dbReference type="Proteomes" id="UP000663879">
    <property type="component" value="Unassembled WGS sequence"/>
</dbReference>
<dbReference type="EC" id="3.5.1.25" evidence="3"/>
<evidence type="ECO:0000313" key="10">
    <source>
        <dbReference type="EMBL" id="CAF0914412.1"/>
    </source>
</evidence>
<name>A0A814AN79_9BILA</name>
<dbReference type="EMBL" id="CAJNOC010002130">
    <property type="protein sequence ID" value="CAF0914412.1"/>
    <property type="molecule type" value="Genomic_DNA"/>
</dbReference>
<evidence type="ECO:0000256" key="4">
    <source>
        <dbReference type="ARBA" id="ARBA00018029"/>
    </source>
</evidence>
<dbReference type="PANTHER" id="PTHR11113">
    <property type="entry name" value="N-ACETYLGLUCOSAMINE-6-PHOSPHATE DEACETYLASE"/>
    <property type="match status" value="1"/>
</dbReference>
<dbReference type="GO" id="GO:0008448">
    <property type="term" value="F:N-acetylglucosamine-6-phosphate deacetylase activity"/>
    <property type="evidence" value="ECO:0007669"/>
    <property type="project" value="UniProtKB-EC"/>
</dbReference>
<evidence type="ECO:0000313" key="11">
    <source>
        <dbReference type="Proteomes" id="UP000663879"/>
    </source>
</evidence>
<dbReference type="OrthoDB" id="10264777at2759"/>
<dbReference type="GO" id="GO:0046872">
    <property type="term" value="F:metal ion binding"/>
    <property type="evidence" value="ECO:0007669"/>
    <property type="project" value="UniProtKB-KW"/>
</dbReference>
<dbReference type="CDD" id="cd00854">
    <property type="entry name" value="NagA"/>
    <property type="match status" value="1"/>
</dbReference>
<reference evidence="10" key="1">
    <citation type="submission" date="2021-02" db="EMBL/GenBank/DDBJ databases">
        <authorList>
            <person name="Nowell W R."/>
        </authorList>
    </citation>
    <scope>NUCLEOTIDE SEQUENCE</scope>
    <source>
        <strain evidence="10">Ploen Becks lab</strain>
    </source>
</reference>
<organism evidence="10 11">
    <name type="scientific">Brachionus calyciflorus</name>
    <dbReference type="NCBI Taxonomy" id="104777"/>
    <lineage>
        <taxon>Eukaryota</taxon>
        <taxon>Metazoa</taxon>
        <taxon>Spiralia</taxon>
        <taxon>Gnathifera</taxon>
        <taxon>Rotifera</taxon>
        <taxon>Eurotatoria</taxon>
        <taxon>Monogononta</taxon>
        <taxon>Pseudotrocha</taxon>
        <taxon>Ploima</taxon>
        <taxon>Brachionidae</taxon>
        <taxon>Brachionus</taxon>
    </lineage>
</organism>
<protein>
    <recommendedName>
        <fullName evidence="4">N-acetylglucosamine-6-phosphate deacetylase</fullName>
        <ecNumber evidence="3">3.5.1.25</ecNumber>
    </recommendedName>
</protein>
<dbReference type="GO" id="GO:0006046">
    <property type="term" value="P:N-acetylglucosamine catabolic process"/>
    <property type="evidence" value="ECO:0007669"/>
    <property type="project" value="TreeGrafter"/>
</dbReference>
<keyword evidence="11" id="KW-1185">Reference proteome</keyword>
<dbReference type="InterPro" id="IPR003764">
    <property type="entry name" value="GlcNAc_6-P_deAcase"/>
</dbReference>
<dbReference type="GO" id="GO:0019262">
    <property type="term" value="P:N-acetylneuraminate catabolic process"/>
    <property type="evidence" value="ECO:0007669"/>
    <property type="project" value="UniProtKB-ARBA"/>
</dbReference>
<accession>A0A814AN79</accession>
<comment type="similarity">
    <text evidence="2">Belongs to the metallo-dependent hydrolases superfamily. NagA family.</text>
</comment>
<dbReference type="Pfam" id="PF01979">
    <property type="entry name" value="Amidohydro_1"/>
    <property type="match status" value="1"/>
</dbReference>
<evidence type="ECO:0000256" key="6">
    <source>
        <dbReference type="ARBA" id="ARBA00022801"/>
    </source>
</evidence>
<dbReference type="InterPro" id="IPR011059">
    <property type="entry name" value="Metal-dep_hydrolase_composite"/>
</dbReference>
<evidence type="ECO:0000256" key="5">
    <source>
        <dbReference type="ARBA" id="ARBA00022723"/>
    </source>
</evidence>
<comment type="cofactor">
    <cofactor evidence="1">
        <name>a divalent metal cation</name>
        <dbReference type="ChEBI" id="CHEBI:60240"/>
    </cofactor>
</comment>
<evidence type="ECO:0000256" key="1">
    <source>
        <dbReference type="ARBA" id="ARBA00001968"/>
    </source>
</evidence>
<dbReference type="FunFam" id="3.20.20.140:FF:000023">
    <property type="entry name" value="N-acetylglucosamine-6-phosphate deacetylase"/>
    <property type="match status" value="1"/>
</dbReference>
<dbReference type="PANTHER" id="PTHR11113:SF14">
    <property type="entry name" value="N-ACETYLGLUCOSAMINE-6-PHOSPHATE DEACETYLASE"/>
    <property type="match status" value="1"/>
</dbReference>
<evidence type="ECO:0000259" key="9">
    <source>
        <dbReference type="Pfam" id="PF01979"/>
    </source>
</evidence>
<keyword evidence="6" id="KW-0378">Hydrolase</keyword>
<dbReference type="NCBIfam" id="TIGR00221">
    <property type="entry name" value="nagA"/>
    <property type="match status" value="1"/>
</dbReference>
<evidence type="ECO:0000256" key="7">
    <source>
        <dbReference type="ARBA" id="ARBA00023277"/>
    </source>
</evidence>
<dbReference type="Gene3D" id="3.20.20.140">
    <property type="entry name" value="Metal-dependent hydrolases"/>
    <property type="match status" value="1"/>
</dbReference>
<dbReference type="GO" id="GO:0106279">
    <property type="term" value="P:negative regulation of UDP-N-acetylglucosamine biosynthetic process"/>
    <property type="evidence" value="ECO:0007669"/>
    <property type="project" value="UniProtKB-ARBA"/>
</dbReference>
<feature type="domain" description="Amidohydrolase-related" evidence="9">
    <location>
        <begin position="90"/>
        <end position="440"/>
    </location>
</feature>